<dbReference type="KEGG" id="sla:SERLADRAFT_477008"/>
<proteinExistence type="predicted"/>
<name>F8P859_SERL9</name>
<dbReference type="GeneID" id="18820910"/>
<gene>
    <name evidence="1" type="ORF">SERLADRAFT_477008</name>
</gene>
<accession>F8P859</accession>
<reference evidence="1" key="1">
    <citation type="submission" date="2011-04" db="EMBL/GenBank/DDBJ databases">
        <title>Evolution of plant cell wall degrading machinery underlies the functional diversity of forest fungi.</title>
        <authorList>
            <consortium name="US DOE Joint Genome Institute (JGI-PGF)"/>
            <person name="Eastwood D.C."/>
            <person name="Floudas D."/>
            <person name="Binder M."/>
            <person name="Majcherczyk A."/>
            <person name="Schneider P."/>
            <person name="Aerts A."/>
            <person name="Asiegbu F.O."/>
            <person name="Baker S.E."/>
            <person name="Barry K."/>
            <person name="Bendiksby M."/>
            <person name="Blumentritt M."/>
            <person name="Coutinho P.M."/>
            <person name="Cullen D."/>
            <person name="Cullen D."/>
            <person name="Gathman A."/>
            <person name="Goodell B."/>
            <person name="Henrissat B."/>
            <person name="Ihrmark K."/>
            <person name="Kauserud H."/>
            <person name="Kohler A."/>
            <person name="LaButti K."/>
            <person name="Lapidus A."/>
            <person name="Lavin J.L."/>
            <person name="Lee Y.-H."/>
            <person name="Lindquist E."/>
            <person name="Lilly W."/>
            <person name="Lucas S."/>
            <person name="Morin E."/>
            <person name="Murat C."/>
            <person name="Oguiza J.A."/>
            <person name="Park J."/>
            <person name="Pisabarro A.G."/>
            <person name="Riley R."/>
            <person name="Rosling A."/>
            <person name="Salamov A."/>
            <person name="Schmidt O."/>
            <person name="Schmutz J."/>
            <person name="Skrede I."/>
            <person name="Stenlid J."/>
            <person name="Wiebenga A."/>
            <person name="Xie X."/>
            <person name="Kues U."/>
            <person name="Hibbett D.S."/>
            <person name="Hoffmeister D."/>
            <person name="Hogberg N."/>
            <person name="Martin F."/>
            <person name="Grigoriev I.V."/>
            <person name="Watkinson S.C."/>
        </authorList>
    </citation>
    <scope>NUCLEOTIDE SEQUENCE</scope>
    <source>
        <strain evidence="1">S7.9</strain>
    </source>
</reference>
<dbReference type="EMBL" id="GL945440">
    <property type="protein sequence ID" value="EGO20616.1"/>
    <property type="molecule type" value="Genomic_DNA"/>
</dbReference>
<dbReference type="RefSeq" id="XP_007322582.1">
    <property type="nucleotide sequence ID" value="XM_007322520.1"/>
</dbReference>
<sequence length="119" mass="12541">MSTANNSISPEIVIPSNFFGCVSSSNSSLNSCCSSAGSTPVFLNITDNYGCPYTALNGTFPPTQDSNNWFGNCCAGQNATIGCLTKSNSGSVGVNRPTLWAPWKIFWALAILQCLVVMS</sequence>
<protein>
    <submittedName>
        <fullName evidence="1">Uncharacterized protein</fullName>
    </submittedName>
</protein>
<dbReference type="AlphaFoldDB" id="F8P859"/>
<dbReference type="HOGENOM" id="CLU_2062891_0_0_1"/>
<organism>
    <name type="scientific">Serpula lacrymans var. lacrymans (strain S7.9)</name>
    <name type="common">Dry rot fungus</name>
    <dbReference type="NCBI Taxonomy" id="578457"/>
    <lineage>
        <taxon>Eukaryota</taxon>
        <taxon>Fungi</taxon>
        <taxon>Dikarya</taxon>
        <taxon>Basidiomycota</taxon>
        <taxon>Agaricomycotina</taxon>
        <taxon>Agaricomycetes</taxon>
        <taxon>Agaricomycetidae</taxon>
        <taxon>Boletales</taxon>
        <taxon>Coniophorineae</taxon>
        <taxon>Serpulaceae</taxon>
        <taxon>Serpula</taxon>
    </lineage>
</organism>
<dbReference type="Proteomes" id="UP000008064">
    <property type="component" value="Unassembled WGS sequence"/>
</dbReference>
<evidence type="ECO:0000313" key="1">
    <source>
        <dbReference type="EMBL" id="EGO20616.1"/>
    </source>
</evidence>